<dbReference type="Proteomes" id="UP001054889">
    <property type="component" value="Unassembled WGS sequence"/>
</dbReference>
<gene>
    <name evidence="5" type="primary">ga23638</name>
    <name evidence="5" type="ORF">PR202_ga23638</name>
</gene>
<proteinExistence type="predicted"/>
<evidence type="ECO:0000313" key="6">
    <source>
        <dbReference type="Proteomes" id="UP001054889"/>
    </source>
</evidence>
<evidence type="ECO:0000259" key="4">
    <source>
        <dbReference type="Pfam" id="PF21362"/>
    </source>
</evidence>
<dbReference type="SUPFAM" id="SSF57850">
    <property type="entry name" value="RING/U-box"/>
    <property type="match status" value="1"/>
</dbReference>
<keyword evidence="3" id="KW-0862">Zinc</keyword>
<keyword evidence="1" id="KW-0479">Metal-binding</keyword>
<dbReference type="PANTHER" id="PTHR10315:SF83">
    <property type="entry name" value="RING-TYPE E3 UBIQUITIN TRANSFERASE"/>
    <property type="match status" value="1"/>
</dbReference>
<evidence type="ECO:0000256" key="1">
    <source>
        <dbReference type="ARBA" id="ARBA00022723"/>
    </source>
</evidence>
<dbReference type="InterPro" id="IPR049548">
    <property type="entry name" value="Sina-like_RING"/>
</dbReference>
<sequence length="81" mass="9087">MEGRRNGSFETKHFDCRICSKPLRPPIFECNAGHFFCLTCRNKIPYTRKLPVCCKGASARSHGMESVVVSIRIDCANAEHG</sequence>
<organism evidence="5 6">
    <name type="scientific">Eleusine coracana subsp. coracana</name>
    <dbReference type="NCBI Taxonomy" id="191504"/>
    <lineage>
        <taxon>Eukaryota</taxon>
        <taxon>Viridiplantae</taxon>
        <taxon>Streptophyta</taxon>
        <taxon>Embryophyta</taxon>
        <taxon>Tracheophyta</taxon>
        <taxon>Spermatophyta</taxon>
        <taxon>Magnoliopsida</taxon>
        <taxon>Liliopsida</taxon>
        <taxon>Poales</taxon>
        <taxon>Poaceae</taxon>
        <taxon>PACMAD clade</taxon>
        <taxon>Chloridoideae</taxon>
        <taxon>Cynodonteae</taxon>
        <taxon>Eleusininae</taxon>
        <taxon>Eleusine</taxon>
    </lineage>
</organism>
<protein>
    <recommendedName>
        <fullName evidence="4">E3 ubiquitin-protein ligase Sina-like RING finger domain-containing protein</fullName>
    </recommendedName>
</protein>
<dbReference type="PANTHER" id="PTHR10315">
    <property type="entry name" value="E3 UBIQUITIN PROTEIN LIGASE SIAH"/>
    <property type="match status" value="1"/>
</dbReference>
<dbReference type="GO" id="GO:0061630">
    <property type="term" value="F:ubiquitin protein ligase activity"/>
    <property type="evidence" value="ECO:0007669"/>
    <property type="project" value="TreeGrafter"/>
</dbReference>
<keyword evidence="2" id="KW-0863">Zinc-finger</keyword>
<reference evidence="5" key="1">
    <citation type="journal article" date="2018" name="DNA Res.">
        <title>Multiple hybrid de novo genome assembly of finger millet, an orphan allotetraploid crop.</title>
        <authorList>
            <person name="Hatakeyama M."/>
            <person name="Aluri S."/>
            <person name="Balachadran M.T."/>
            <person name="Sivarajan S.R."/>
            <person name="Patrignani A."/>
            <person name="Gruter S."/>
            <person name="Poveda L."/>
            <person name="Shimizu-Inatsugi R."/>
            <person name="Baeten J."/>
            <person name="Francoijs K.J."/>
            <person name="Nataraja K.N."/>
            <person name="Reddy Y.A.N."/>
            <person name="Phadnis S."/>
            <person name="Ravikumar R.L."/>
            <person name="Schlapbach R."/>
            <person name="Sreeman S.M."/>
            <person name="Shimizu K.K."/>
        </authorList>
    </citation>
    <scope>NUCLEOTIDE SEQUENCE</scope>
</reference>
<evidence type="ECO:0000313" key="5">
    <source>
        <dbReference type="EMBL" id="GJN05959.1"/>
    </source>
</evidence>
<keyword evidence="6" id="KW-1185">Reference proteome</keyword>
<evidence type="ECO:0000256" key="3">
    <source>
        <dbReference type="ARBA" id="ARBA00022833"/>
    </source>
</evidence>
<feature type="domain" description="E3 ubiquitin-protein ligase Sina-like RING finger" evidence="4">
    <location>
        <begin position="16"/>
        <end position="53"/>
    </location>
</feature>
<dbReference type="InterPro" id="IPR052088">
    <property type="entry name" value="E3_ubiquitin-ligase_SINA"/>
</dbReference>
<dbReference type="EMBL" id="BQKI01000012">
    <property type="protein sequence ID" value="GJN05959.1"/>
    <property type="molecule type" value="Genomic_DNA"/>
</dbReference>
<accession>A0AAV5D6Q9</accession>
<reference evidence="5" key="2">
    <citation type="submission" date="2021-12" db="EMBL/GenBank/DDBJ databases">
        <title>Resequencing data analysis of finger millet.</title>
        <authorList>
            <person name="Hatakeyama M."/>
            <person name="Aluri S."/>
            <person name="Balachadran M.T."/>
            <person name="Sivarajan S.R."/>
            <person name="Poveda L."/>
            <person name="Shimizu-Inatsugi R."/>
            <person name="Schlapbach R."/>
            <person name="Sreeman S.M."/>
            <person name="Shimizu K.K."/>
        </authorList>
    </citation>
    <scope>NUCLEOTIDE SEQUENCE</scope>
</reference>
<name>A0AAV5D6Q9_ELECO</name>
<dbReference type="Pfam" id="PF21362">
    <property type="entry name" value="Sina_RING"/>
    <property type="match status" value="1"/>
</dbReference>
<evidence type="ECO:0000256" key="2">
    <source>
        <dbReference type="ARBA" id="ARBA00022771"/>
    </source>
</evidence>
<dbReference type="GO" id="GO:0008270">
    <property type="term" value="F:zinc ion binding"/>
    <property type="evidence" value="ECO:0007669"/>
    <property type="project" value="UniProtKB-KW"/>
</dbReference>
<dbReference type="GO" id="GO:0005737">
    <property type="term" value="C:cytoplasm"/>
    <property type="evidence" value="ECO:0007669"/>
    <property type="project" value="TreeGrafter"/>
</dbReference>
<comment type="caution">
    <text evidence="5">The sequence shown here is derived from an EMBL/GenBank/DDBJ whole genome shotgun (WGS) entry which is preliminary data.</text>
</comment>
<dbReference type="AlphaFoldDB" id="A0AAV5D6Q9"/>